<keyword evidence="3" id="KW-1185">Reference proteome</keyword>
<organism evidence="2 3">
    <name type="scientific">Floridaenema evergladense BLCC-F167</name>
    <dbReference type="NCBI Taxonomy" id="3153639"/>
    <lineage>
        <taxon>Bacteria</taxon>
        <taxon>Bacillati</taxon>
        <taxon>Cyanobacteriota</taxon>
        <taxon>Cyanophyceae</taxon>
        <taxon>Oscillatoriophycideae</taxon>
        <taxon>Aerosakkonematales</taxon>
        <taxon>Aerosakkonemataceae</taxon>
        <taxon>Floridanema</taxon>
        <taxon>Floridanema evergladense</taxon>
    </lineage>
</organism>
<evidence type="ECO:0000313" key="3">
    <source>
        <dbReference type="Proteomes" id="UP001576780"/>
    </source>
</evidence>
<dbReference type="EMBL" id="JBHFNT010000061">
    <property type="protein sequence ID" value="MFB2834322.1"/>
    <property type="molecule type" value="Genomic_DNA"/>
</dbReference>
<dbReference type="SUPFAM" id="SSF52540">
    <property type="entry name" value="P-loop containing nucleoside triphosphate hydrolases"/>
    <property type="match status" value="1"/>
</dbReference>
<dbReference type="Proteomes" id="UP001576780">
    <property type="component" value="Unassembled WGS sequence"/>
</dbReference>
<dbReference type="InterPro" id="IPR006073">
    <property type="entry name" value="GTP-bd"/>
</dbReference>
<proteinExistence type="predicted"/>
<comment type="caution">
    <text evidence="2">The sequence shown here is derived from an EMBL/GenBank/DDBJ whole genome shotgun (WGS) entry which is preliminary data.</text>
</comment>
<protein>
    <submittedName>
        <fullName evidence="2">GTPase</fullName>
    </submittedName>
</protein>
<sequence length="296" mass="33780">MGFTKPQKQSFSKELNIMLGSLFGKSSKTPLRLVIGLNQVDKMVPDGWDLRLNMPTDKAEKEIQRRSNDIVHRLTKYADISPANIEYYSALKRYRLIPLLTKIIKNAYAGFKLDNVQPADLFELADPEVKAFADEERKRRAKSKGKEVTSKDIMFDEMKKILSEDELNLVLNKFKRERQLPPKVAILGKAGVGKTTTINSVFNAQWKTSHTIVGTTKAQMKEFELSTGGTLNVVDLPGYGRSVAEDREYEKIYQEMIPSCDLVFLVLQANTRDLADDEEMILKITEWLKDFPTPQR</sequence>
<evidence type="ECO:0000313" key="2">
    <source>
        <dbReference type="EMBL" id="MFB2834322.1"/>
    </source>
</evidence>
<dbReference type="InterPro" id="IPR027417">
    <property type="entry name" value="P-loop_NTPase"/>
</dbReference>
<reference evidence="2 3" key="1">
    <citation type="submission" date="2024-09" db="EMBL/GenBank/DDBJ databases">
        <title>Floridaenema gen nov. (Aerosakkonemataceae, Aerosakkonematales ord. nov., Cyanobacteria) from benthic tropical and subtropical fresh waters, with the description of four new species.</title>
        <authorList>
            <person name="Moretto J.A."/>
            <person name="Berthold D.E."/>
            <person name="Lefler F.W."/>
            <person name="Huang I.-S."/>
            <person name="Laughinghouse H. IV."/>
        </authorList>
    </citation>
    <scope>NUCLEOTIDE SEQUENCE [LARGE SCALE GENOMIC DNA]</scope>
    <source>
        <strain evidence="2 3">BLCC-F167</strain>
    </source>
</reference>
<dbReference type="Pfam" id="PF01926">
    <property type="entry name" value="MMR_HSR1"/>
    <property type="match status" value="1"/>
</dbReference>
<accession>A0ABV4WGX0</accession>
<dbReference type="Gene3D" id="3.40.50.300">
    <property type="entry name" value="P-loop containing nucleotide triphosphate hydrolases"/>
    <property type="match status" value="1"/>
</dbReference>
<gene>
    <name evidence="2" type="ORF">ACE1CA_07290</name>
</gene>
<name>A0ABV4WGX0_9CYAN</name>
<evidence type="ECO:0000259" key="1">
    <source>
        <dbReference type="Pfam" id="PF01926"/>
    </source>
</evidence>
<feature type="domain" description="G" evidence="1">
    <location>
        <begin position="183"/>
        <end position="284"/>
    </location>
</feature>